<accession>A0A8I6YN20</accession>
<sequence>MPMNYSLVIEPFDVWGFDYMGPFPSSNGYTHILVVVDYVTKWVEAIPTKNADHHTAIKMLKEVIFPRFGVPRYLMTDGGSHFIHGVLRKMLAKYDVNHRVASPYHPQSSGQVELSNREIKLILQKTVNRS</sequence>
<dbReference type="InterPro" id="IPR052160">
    <property type="entry name" value="Gypsy_RT_Integrase-like"/>
</dbReference>
<reference evidence="2" key="2">
    <citation type="submission" date="2020-10" db="EMBL/GenBank/DDBJ databases">
        <authorList>
            <person name="Scholz U."/>
            <person name="Mascher M."/>
            <person name="Fiebig A."/>
        </authorList>
    </citation>
    <scope>NUCLEOTIDE SEQUENCE [LARGE SCALE GENOMIC DNA]</scope>
    <source>
        <strain evidence="2">cv. Morex</strain>
    </source>
</reference>
<dbReference type="Gramene" id="HORVU.MOREX.r3.7HG0699080.1">
    <property type="protein sequence ID" value="HORVU.MOREX.r3.7HG0699080.1.CDS1"/>
    <property type="gene ID" value="HORVU.MOREX.r3.7HG0699080"/>
</dbReference>
<protein>
    <recommendedName>
        <fullName evidence="1">Integrase catalytic domain-containing protein</fullName>
    </recommendedName>
</protein>
<dbReference type="GO" id="GO:0003676">
    <property type="term" value="F:nucleic acid binding"/>
    <property type="evidence" value="ECO:0007669"/>
    <property type="project" value="InterPro"/>
</dbReference>
<keyword evidence="3" id="KW-1185">Reference proteome</keyword>
<reference evidence="3" key="1">
    <citation type="journal article" date="2012" name="Nature">
        <title>A physical, genetic and functional sequence assembly of the barley genome.</title>
        <authorList>
            <consortium name="The International Barley Genome Sequencing Consortium"/>
            <person name="Mayer K.F."/>
            <person name="Waugh R."/>
            <person name="Brown J.W."/>
            <person name="Schulman A."/>
            <person name="Langridge P."/>
            <person name="Platzer M."/>
            <person name="Fincher G.B."/>
            <person name="Muehlbauer G.J."/>
            <person name="Sato K."/>
            <person name="Close T.J."/>
            <person name="Wise R.P."/>
            <person name="Stein N."/>
        </authorList>
    </citation>
    <scope>NUCLEOTIDE SEQUENCE [LARGE SCALE GENOMIC DNA]</scope>
    <source>
        <strain evidence="3">cv. Morex</strain>
    </source>
</reference>
<dbReference type="EnsemblPlants" id="HORVU.MOREX.r3.7HG0699080.1">
    <property type="protein sequence ID" value="HORVU.MOREX.r3.7HG0699080.1.CDS1"/>
    <property type="gene ID" value="HORVU.MOREX.r3.7HG0699080"/>
</dbReference>
<reference evidence="2" key="3">
    <citation type="submission" date="2022-01" db="UniProtKB">
        <authorList>
            <consortium name="EnsemblPlants"/>
        </authorList>
    </citation>
    <scope>IDENTIFICATION</scope>
    <source>
        <strain evidence="2">subsp. vulgare</strain>
    </source>
</reference>
<dbReference type="InterPro" id="IPR012337">
    <property type="entry name" value="RNaseH-like_sf"/>
</dbReference>
<dbReference type="AlphaFoldDB" id="A0A8I6YN20"/>
<dbReference type="Pfam" id="PF00665">
    <property type="entry name" value="rve"/>
    <property type="match status" value="1"/>
</dbReference>
<dbReference type="Gene3D" id="3.30.420.10">
    <property type="entry name" value="Ribonuclease H-like superfamily/Ribonuclease H"/>
    <property type="match status" value="1"/>
</dbReference>
<dbReference type="InterPro" id="IPR036397">
    <property type="entry name" value="RNaseH_sf"/>
</dbReference>
<dbReference type="SUPFAM" id="SSF53098">
    <property type="entry name" value="Ribonuclease H-like"/>
    <property type="match status" value="1"/>
</dbReference>
<proteinExistence type="predicted"/>
<dbReference type="SMR" id="A0A8I6YN20"/>
<feature type="domain" description="Integrase catalytic" evidence="1">
    <location>
        <begin position="7"/>
        <end position="130"/>
    </location>
</feature>
<dbReference type="PANTHER" id="PTHR47266">
    <property type="entry name" value="ENDONUCLEASE-RELATED"/>
    <property type="match status" value="1"/>
</dbReference>
<evidence type="ECO:0000259" key="1">
    <source>
        <dbReference type="PROSITE" id="PS50994"/>
    </source>
</evidence>
<dbReference type="InterPro" id="IPR001584">
    <property type="entry name" value="Integrase_cat-core"/>
</dbReference>
<name>A0A8I6YN20_HORVV</name>
<dbReference type="GO" id="GO:0015074">
    <property type="term" value="P:DNA integration"/>
    <property type="evidence" value="ECO:0007669"/>
    <property type="project" value="InterPro"/>
</dbReference>
<dbReference type="Proteomes" id="UP000011116">
    <property type="component" value="Chromosome 7H"/>
</dbReference>
<dbReference type="PROSITE" id="PS50994">
    <property type="entry name" value="INTEGRASE"/>
    <property type="match status" value="1"/>
</dbReference>
<evidence type="ECO:0000313" key="3">
    <source>
        <dbReference type="Proteomes" id="UP000011116"/>
    </source>
</evidence>
<evidence type="ECO:0000313" key="2">
    <source>
        <dbReference type="EnsemblPlants" id="HORVU.MOREX.r3.7HG0699080.1.CDS1"/>
    </source>
</evidence>
<organism evidence="2 3">
    <name type="scientific">Hordeum vulgare subsp. vulgare</name>
    <name type="common">Domesticated barley</name>
    <dbReference type="NCBI Taxonomy" id="112509"/>
    <lineage>
        <taxon>Eukaryota</taxon>
        <taxon>Viridiplantae</taxon>
        <taxon>Streptophyta</taxon>
        <taxon>Embryophyta</taxon>
        <taxon>Tracheophyta</taxon>
        <taxon>Spermatophyta</taxon>
        <taxon>Magnoliopsida</taxon>
        <taxon>Liliopsida</taxon>
        <taxon>Poales</taxon>
        <taxon>Poaceae</taxon>
        <taxon>BOP clade</taxon>
        <taxon>Pooideae</taxon>
        <taxon>Triticodae</taxon>
        <taxon>Triticeae</taxon>
        <taxon>Hordeinae</taxon>
        <taxon>Hordeum</taxon>
    </lineage>
</organism>